<evidence type="ECO:0000256" key="4">
    <source>
        <dbReference type="ARBA" id="ARBA00022454"/>
    </source>
</evidence>
<comment type="subcellular location">
    <subcellularLocation>
        <location evidence="2">Chromosome</location>
    </subcellularLocation>
    <subcellularLocation>
        <location evidence="1">Nucleus</location>
    </subcellularLocation>
</comment>
<evidence type="ECO:0000256" key="6">
    <source>
        <dbReference type="ARBA" id="ARBA00022776"/>
    </source>
</evidence>
<dbReference type="CDD" id="cd03275">
    <property type="entry name" value="ABC_SMC1_euk"/>
    <property type="match status" value="1"/>
</dbReference>
<evidence type="ECO:0000256" key="1">
    <source>
        <dbReference type="ARBA" id="ARBA00004123"/>
    </source>
</evidence>
<evidence type="ECO:0000256" key="3">
    <source>
        <dbReference type="ARBA" id="ARBA00005597"/>
    </source>
</evidence>
<evidence type="ECO:0000256" key="2">
    <source>
        <dbReference type="ARBA" id="ARBA00004286"/>
    </source>
</evidence>
<dbReference type="InterPro" id="IPR036277">
    <property type="entry name" value="SMC_hinge_sf"/>
</dbReference>
<evidence type="ECO:0000313" key="13">
    <source>
        <dbReference type="EMBL" id="KAK2077238.1"/>
    </source>
</evidence>
<dbReference type="AlphaFoldDB" id="A0AAD9MKZ4"/>
<keyword evidence="14" id="KW-1185">Reference proteome</keyword>
<proteinExistence type="inferred from homology"/>
<dbReference type="GO" id="GO:0005634">
    <property type="term" value="C:nucleus"/>
    <property type="evidence" value="ECO:0007669"/>
    <property type="project" value="UniProtKB-SubCell"/>
</dbReference>
<comment type="similarity">
    <text evidence="3">Belongs to the SMC family. SMC1 subfamily.</text>
</comment>
<dbReference type="PANTHER" id="PTHR18937">
    <property type="entry name" value="STRUCTURAL MAINTENANCE OF CHROMOSOMES SMC FAMILY MEMBER"/>
    <property type="match status" value="1"/>
</dbReference>
<dbReference type="InterPro" id="IPR024704">
    <property type="entry name" value="SMC"/>
</dbReference>
<name>A0AAD9MKZ4_PROWI</name>
<dbReference type="GO" id="GO:0003677">
    <property type="term" value="F:DNA binding"/>
    <property type="evidence" value="ECO:0007669"/>
    <property type="project" value="TreeGrafter"/>
</dbReference>
<dbReference type="SMART" id="SM00968">
    <property type="entry name" value="SMC_hinge"/>
    <property type="match status" value="1"/>
</dbReference>
<dbReference type="GO" id="GO:0051301">
    <property type="term" value="P:cell division"/>
    <property type="evidence" value="ECO:0007669"/>
    <property type="project" value="UniProtKB-KW"/>
</dbReference>
<feature type="region of interest" description="Disordered" evidence="11">
    <location>
        <begin position="340"/>
        <end position="364"/>
    </location>
</feature>
<gene>
    <name evidence="13" type="ORF">QBZ16_004872</name>
</gene>
<keyword evidence="4" id="KW-0158">Chromosome</keyword>
<keyword evidence="7 10" id="KW-0175">Coiled coil</keyword>
<sequence length="1113" mass="119833">MVAETSGRVVHLEIENFKSYRGKVLIGPFHDFTTIIGPNGSGKSNVMDAISFVLGVRTAHLRGNLKELLYSSSDGVTPEDRPDHGSVSLAFQPTGGEPPIIFSRAIQTAPDGASCTSQYRIDGKAVSADAYIARLESHGVLVKARNFLVFQGDIENVAQMRPRELTSLIEQVSGSAAHIEEFERAEQEKSAAEEQLAAALAAKRAVAQEKKQRKEERDEAERALALQKEVDVACATHLLWKLFHLEHDERAARAEVAAKEAAVRRLERDVAATEGLLESQRREQAGLAKQRLLLESRELARVAKRARATERELELKRGALAEQEAAHAALRRQLDSLRDAVRQADEEEEGSAGDGTNPTPSQLPPELLAEYQRLKAEAGARVARLEMDRAALASTQGAAEEALRLARSTARAGRARGGAGGRGRGGARARAREAAEREEAIGVKLNDLKKRTRLCAARAARARTRGREALQRRVEELAATTERERRTAEVVAGMRALFPGVHGFVHELADVPDARWKLALAVAMGRDLDAVVVDEDATALACIAYAKEQRVPPLTFLPLASIRGSDIDERTAALPGSARLALHCLAVRDARHMRVFQSIVGGTLVCETVEEARALAFGTPGVRRKVVSRDGTLINRSGVISGGVHAGLEARAQKWDQAALDAAKGPARRRRARAGGRGIIPTTDGARAGAGGGHRARGDGAALCARGRQGRRGPRGRARAQLAVVERERDARAPELAERARACAERDARLRELTARIDAETDAVFAAFSTKLGVASVRAWEETALRRAEDASARRLRLAAAVAKLESQLEHDARVDLPGAGLDKLRAQSLALKGRIDGLEASLRELKQVAANQAAEAAGLARALARARGSLTELAARRRDAEAIAAAEQVGLPPPSKYDYSSLPAPLRDVDPAARARAEIEHEQAVASLRAALARLTPNLRAFEQYEAAAFAHLAARIDGVYKELTRSERHPAGGQAYLALENAEDPFAGGVRFSAMPPAKRFRDMEALSGGEKTVAALALLFAIQSFRPSPFFVLDEVDAALDAANVARVAQYLRQVTRPDAKHAFQGIVISLKDGFYDKADALVGVCRQPGSNASAVFTLDLNAYGDVGPV</sequence>
<feature type="compositionally biased region" description="Gly residues" evidence="11">
    <location>
        <begin position="415"/>
        <end position="426"/>
    </location>
</feature>
<evidence type="ECO:0000313" key="14">
    <source>
        <dbReference type="Proteomes" id="UP001255856"/>
    </source>
</evidence>
<evidence type="ECO:0000256" key="11">
    <source>
        <dbReference type="SAM" id="MobiDB-lite"/>
    </source>
</evidence>
<dbReference type="InterPro" id="IPR003395">
    <property type="entry name" value="RecF/RecN/SMC_N"/>
</dbReference>
<dbReference type="GO" id="GO:0008278">
    <property type="term" value="C:cohesin complex"/>
    <property type="evidence" value="ECO:0007669"/>
    <property type="project" value="InterPro"/>
</dbReference>
<dbReference type="GO" id="GO:0016887">
    <property type="term" value="F:ATP hydrolysis activity"/>
    <property type="evidence" value="ECO:0007669"/>
    <property type="project" value="InterPro"/>
</dbReference>
<reference evidence="13" key="1">
    <citation type="submission" date="2021-01" db="EMBL/GenBank/DDBJ databases">
        <authorList>
            <person name="Eckstrom K.M.E."/>
        </authorList>
    </citation>
    <scope>NUCLEOTIDE SEQUENCE</scope>
    <source>
        <strain evidence="13">UVCC 0001</strain>
    </source>
</reference>
<dbReference type="SUPFAM" id="SSF52540">
    <property type="entry name" value="P-loop containing nucleoside triphosphate hydrolases"/>
    <property type="match status" value="1"/>
</dbReference>
<dbReference type="Gene3D" id="3.30.70.1620">
    <property type="match status" value="1"/>
</dbReference>
<evidence type="ECO:0000256" key="7">
    <source>
        <dbReference type="ARBA" id="ARBA00023054"/>
    </source>
</evidence>
<dbReference type="GO" id="GO:0007062">
    <property type="term" value="P:sister chromatid cohesion"/>
    <property type="evidence" value="ECO:0007669"/>
    <property type="project" value="InterPro"/>
</dbReference>
<dbReference type="Pfam" id="PF02463">
    <property type="entry name" value="SMC_N"/>
    <property type="match status" value="1"/>
</dbReference>
<evidence type="ECO:0000256" key="9">
    <source>
        <dbReference type="ARBA" id="ARBA00023306"/>
    </source>
</evidence>
<dbReference type="Pfam" id="PF06470">
    <property type="entry name" value="SMC_hinge"/>
    <property type="match status" value="1"/>
</dbReference>
<feature type="domain" description="SMC hinge" evidence="12">
    <location>
        <begin position="499"/>
        <end position="616"/>
    </location>
</feature>
<feature type="region of interest" description="Disordered" evidence="11">
    <location>
        <begin position="662"/>
        <end position="700"/>
    </location>
</feature>
<dbReference type="EMBL" id="JASFZW010000007">
    <property type="protein sequence ID" value="KAK2077238.1"/>
    <property type="molecule type" value="Genomic_DNA"/>
</dbReference>
<organism evidence="13 14">
    <name type="scientific">Prototheca wickerhamii</name>
    <dbReference type="NCBI Taxonomy" id="3111"/>
    <lineage>
        <taxon>Eukaryota</taxon>
        <taxon>Viridiplantae</taxon>
        <taxon>Chlorophyta</taxon>
        <taxon>core chlorophytes</taxon>
        <taxon>Trebouxiophyceae</taxon>
        <taxon>Chlorellales</taxon>
        <taxon>Chlorellaceae</taxon>
        <taxon>Prototheca</taxon>
    </lineage>
</organism>
<dbReference type="Gene3D" id="1.20.1060.20">
    <property type="match status" value="1"/>
</dbReference>
<dbReference type="PANTHER" id="PTHR18937:SF12">
    <property type="entry name" value="STRUCTURAL MAINTENANCE OF CHROMOSOMES PROTEIN"/>
    <property type="match status" value="1"/>
</dbReference>
<evidence type="ECO:0000256" key="5">
    <source>
        <dbReference type="ARBA" id="ARBA00022618"/>
    </source>
</evidence>
<dbReference type="SUPFAM" id="SSF75553">
    <property type="entry name" value="Smc hinge domain"/>
    <property type="match status" value="1"/>
</dbReference>
<dbReference type="InterPro" id="IPR027417">
    <property type="entry name" value="P-loop_NTPase"/>
</dbReference>
<keyword evidence="5" id="KW-0132">Cell division</keyword>
<dbReference type="Proteomes" id="UP001255856">
    <property type="component" value="Unassembled WGS sequence"/>
</dbReference>
<evidence type="ECO:0000259" key="12">
    <source>
        <dbReference type="SMART" id="SM00968"/>
    </source>
</evidence>
<dbReference type="InterPro" id="IPR028468">
    <property type="entry name" value="Smc1_ABC"/>
</dbReference>
<dbReference type="InterPro" id="IPR010935">
    <property type="entry name" value="SMC_hinge"/>
</dbReference>
<feature type="region of interest" description="Disordered" evidence="11">
    <location>
        <begin position="409"/>
        <end position="433"/>
    </location>
</feature>
<evidence type="ECO:0000256" key="10">
    <source>
        <dbReference type="SAM" id="Coils"/>
    </source>
</evidence>
<keyword evidence="9" id="KW-0131">Cell cycle</keyword>
<dbReference type="PIRSF" id="PIRSF005719">
    <property type="entry name" value="SMC"/>
    <property type="match status" value="1"/>
</dbReference>
<keyword evidence="8" id="KW-0539">Nucleus</keyword>
<comment type="caution">
    <text evidence="13">The sequence shown here is derived from an EMBL/GenBank/DDBJ whole genome shotgun (WGS) entry which is preliminary data.</text>
</comment>
<keyword evidence="6" id="KW-0498">Mitosis</keyword>
<dbReference type="Gene3D" id="3.40.50.300">
    <property type="entry name" value="P-loop containing nucleotide triphosphate hydrolases"/>
    <property type="match status" value="2"/>
</dbReference>
<evidence type="ECO:0000256" key="8">
    <source>
        <dbReference type="ARBA" id="ARBA00023242"/>
    </source>
</evidence>
<accession>A0AAD9MKZ4</accession>
<protein>
    <recommendedName>
        <fullName evidence="12">SMC hinge domain-containing protein</fullName>
    </recommendedName>
</protein>
<dbReference type="GO" id="GO:0005524">
    <property type="term" value="F:ATP binding"/>
    <property type="evidence" value="ECO:0007669"/>
    <property type="project" value="InterPro"/>
</dbReference>
<feature type="coiled-coil region" evidence="10">
    <location>
        <begin position="788"/>
        <end position="856"/>
    </location>
</feature>